<keyword evidence="2" id="KW-0732">Signal</keyword>
<evidence type="ECO:0000313" key="4">
    <source>
        <dbReference type="Proteomes" id="UP000472274"/>
    </source>
</evidence>
<evidence type="ECO:0000256" key="1">
    <source>
        <dbReference type="SAM" id="MobiDB-lite"/>
    </source>
</evidence>
<dbReference type="GeneTree" id="ENSGT00990000213569"/>
<reference evidence="3" key="1">
    <citation type="submission" date="2025-08" db="UniProtKB">
        <authorList>
            <consortium name="Ensembl"/>
        </authorList>
    </citation>
    <scope>IDENTIFICATION</scope>
</reference>
<accession>A0A674JNZ1</accession>
<sequence length="143" mass="15594">SQSQSKRKLQVGWPASVLLLLWHWVCVFDCPLSSVPFAESPPERAGQRRSMPSGVMEKNPSMEPTATTPFRVTVNVSPDLHSMFMHFPPGQIGRGPGGFSPSSAAWGMGHLLEDSLHLEVFKPQFEDFNNSVIGQGFVPGMGG</sequence>
<evidence type="ECO:0000256" key="2">
    <source>
        <dbReference type="SAM" id="SignalP"/>
    </source>
</evidence>
<reference evidence="3" key="2">
    <citation type="submission" date="2025-09" db="UniProtKB">
        <authorList>
            <consortium name="Ensembl"/>
        </authorList>
    </citation>
    <scope>IDENTIFICATION</scope>
</reference>
<feature type="signal peptide" evidence="2">
    <location>
        <begin position="1"/>
        <end position="29"/>
    </location>
</feature>
<dbReference type="Proteomes" id="UP000472274">
    <property type="component" value="Unplaced"/>
</dbReference>
<organism evidence="3 4">
    <name type="scientific">Terrapene triunguis</name>
    <name type="common">Three-toed box turtle</name>
    <dbReference type="NCBI Taxonomy" id="2587831"/>
    <lineage>
        <taxon>Eukaryota</taxon>
        <taxon>Metazoa</taxon>
        <taxon>Chordata</taxon>
        <taxon>Craniata</taxon>
        <taxon>Vertebrata</taxon>
        <taxon>Euteleostomi</taxon>
        <taxon>Archelosauria</taxon>
        <taxon>Testudinata</taxon>
        <taxon>Testudines</taxon>
        <taxon>Cryptodira</taxon>
        <taxon>Durocryptodira</taxon>
        <taxon>Testudinoidea</taxon>
        <taxon>Emydidae</taxon>
        <taxon>Terrapene</taxon>
    </lineage>
</organism>
<feature type="region of interest" description="Disordered" evidence="1">
    <location>
        <begin position="38"/>
        <end position="68"/>
    </location>
</feature>
<dbReference type="AlphaFoldDB" id="A0A674JNZ1"/>
<feature type="chain" id="PRO_5025685298" evidence="2">
    <location>
        <begin position="30"/>
        <end position="143"/>
    </location>
</feature>
<keyword evidence="4" id="KW-1185">Reference proteome</keyword>
<evidence type="ECO:0000313" key="3">
    <source>
        <dbReference type="Ensembl" id="ENSTMTP00000020984.1"/>
    </source>
</evidence>
<dbReference type="InParanoid" id="A0A674JNZ1"/>
<proteinExistence type="predicted"/>
<name>A0A674JNZ1_9SAUR</name>
<dbReference type="Ensembl" id="ENSTMTT00000021726.1">
    <property type="protein sequence ID" value="ENSTMTP00000020984.1"/>
    <property type="gene ID" value="ENSTMTG00000015342.1"/>
</dbReference>
<protein>
    <submittedName>
        <fullName evidence="3">Uncharacterized protein</fullName>
    </submittedName>
</protein>